<keyword evidence="5" id="KW-0843">Virulence</keyword>
<dbReference type="InterPro" id="IPR050263">
    <property type="entry name" value="Bact_Fimbrial_Adh_Pro"/>
</dbReference>
<feature type="signal peptide" evidence="8">
    <location>
        <begin position="1"/>
        <end position="20"/>
    </location>
</feature>
<organism evidence="11 12">
    <name type="scientific">Haemophilus parahaemolyticus</name>
    <dbReference type="NCBI Taxonomy" id="735"/>
    <lineage>
        <taxon>Bacteria</taxon>
        <taxon>Pseudomonadati</taxon>
        <taxon>Pseudomonadota</taxon>
        <taxon>Gammaproteobacteria</taxon>
        <taxon>Pasteurellales</taxon>
        <taxon>Pasteurellaceae</taxon>
        <taxon>Haemophilus</taxon>
    </lineage>
</organism>
<dbReference type="RefSeq" id="WP_005707138.1">
    <property type="nucleotide sequence ID" value="NZ_CP038817.1"/>
</dbReference>
<name>A0AAE6MNT7_HAEPH</name>
<feature type="chain" id="PRO_5041908285" evidence="8">
    <location>
        <begin position="21"/>
        <end position="376"/>
    </location>
</feature>
<dbReference type="GO" id="GO:0044406">
    <property type="term" value="P:adhesion of symbiont to host"/>
    <property type="evidence" value="ECO:0007669"/>
    <property type="project" value="InterPro"/>
</dbReference>
<keyword evidence="3 8" id="KW-0732">Signal</keyword>
<evidence type="ECO:0000313" key="11">
    <source>
        <dbReference type="EMBL" id="QEN10636.1"/>
    </source>
</evidence>
<comment type="subcellular location">
    <subcellularLocation>
        <location evidence="1">Fimbrium</location>
    </subcellularLocation>
</comment>
<dbReference type="PANTHER" id="PTHR33420:SF14">
    <property type="entry name" value="TYPE 1 FIMBRIN D-MANNOSE SPECIFIC ADHESIN"/>
    <property type="match status" value="1"/>
</dbReference>
<dbReference type="Gene3D" id="2.60.40.1410">
    <property type="entry name" value="Bacterial adhesins - F17c-type"/>
    <property type="match status" value="1"/>
</dbReference>
<gene>
    <name evidence="11" type="ORF">E5Q53_03775</name>
</gene>
<dbReference type="PANTHER" id="PTHR33420">
    <property type="entry name" value="FIMBRIAL SUBUNIT ELFA-RELATED"/>
    <property type="match status" value="1"/>
</dbReference>
<dbReference type="InterPro" id="IPR000259">
    <property type="entry name" value="Adhesion_dom_fimbrial"/>
</dbReference>
<sequence>MKQTIVSIVTALACCISAHAKDRTSWDNATRSVNVQATDFTLSSPAQQTKLRSYARDNIPFTLNNMRMFTQDRNKIPMNASWGNGGQCWTLEAKSDLPKWGQDGSRTIYKLTEYVGVYIEAGDGYGNNRNIPSSQWTDVFPGGYCTSGDAGAAAEAWPVLIKQPKNGQKLNVPRTKIASMKIIKPSYLPQRRTSWTSWMNGFTGFTGKPEWDIWMPAFSLVMQDQTCTLSSAKDLTLNLPTIAMQSIPTQEKETYGGKFKISLHCPNATDDNGKRLVAFMTLTDQSDPSNVTDILSLSPESTATGVGIRLYKEQETTPLKYGAASSQKGNQNQWQFSKRAGEERPTVNFRAYYVNKTGNLSPGTVKAIAIYTLSYQ</sequence>
<keyword evidence="4" id="KW-0430">Lectin</keyword>
<evidence type="ECO:0000259" key="10">
    <source>
        <dbReference type="Pfam" id="PF09222"/>
    </source>
</evidence>
<dbReference type="Pfam" id="PF00419">
    <property type="entry name" value="Fimbrial"/>
    <property type="match status" value="1"/>
</dbReference>
<keyword evidence="7" id="KW-0281">Fimbrium</keyword>
<evidence type="ECO:0000313" key="12">
    <source>
        <dbReference type="Proteomes" id="UP000323974"/>
    </source>
</evidence>
<dbReference type="AlphaFoldDB" id="A0AAE6MNT7"/>
<evidence type="ECO:0000256" key="4">
    <source>
        <dbReference type="ARBA" id="ARBA00022734"/>
    </source>
</evidence>
<dbReference type="Proteomes" id="UP000323974">
    <property type="component" value="Chromosome"/>
</dbReference>
<evidence type="ECO:0000256" key="1">
    <source>
        <dbReference type="ARBA" id="ARBA00004561"/>
    </source>
</evidence>
<accession>A0AAE6MNT7</accession>
<dbReference type="Gene3D" id="2.60.40.1090">
    <property type="entry name" value="Fimbrial-type adhesion domain"/>
    <property type="match status" value="1"/>
</dbReference>
<dbReference type="EMBL" id="CP038817">
    <property type="protein sequence ID" value="QEN10636.1"/>
    <property type="molecule type" value="Genomic_DNA"/>
</dbReference>
<reference evidence="11 12" key="1">
    <citation type="submission" date="2019-04" db="EMBL/GenBank/DDBJ databases">
        <title>Complete Genome and Methylome Analysis of Haemophilus haemolyticus NEB129.</title>
        <authorList>
            <person name="Fomenkov A."/>
            <person name="Roberts R.J."/>
            <person name="Anton B.P."/>
            <person name="Vincze T."/>
        </authorList>
    </citation>
    <scope>NUCLEOTIDE SEQUENCE [LARGE SCALE GENOMIC DNA]</scope>
    <source>
        <strain evidence="11 12">NEB129</strain>
    </source>
</reference>
<comment type="similarity">
    <text evidence="2">Belongs to the fimbrial protein family.</text>
</comment>
<dbReference type="InterPro" id="IPR008966">
    <property type="entry name" value="Adhesion_dom_sf"/>
</dbReference>
<dbReference type="Pfam" id="PF09222">
    <property type="entry name" value="Fim-adh_lectin"/>
    <property type="match status" value="1"/>
</dbReference>
<dbReference type="GO" id="GO:0030246">
    <property type="term" value="F:carbohydrate binding"/>
    <property type="evidence" value="ECO:0007669"/>
    <property type="project" value="UniProtKB-KW"/>
</dbReference>
<proteinExistence type="inferred from homology"/>
<keyword evidence="6" id="KW-1015">Disulfide bond</keyword>
<feature type="domain" description="Fimbrial-type adhesion" evidence="9">
    <location>
        <begin position="223"/>
        <end position="376"/>
    </location>
</feature>
<protein>
    <submittedName>
        <fullName evidence="11">Fimbrial protein</fullName>
    </submittedName>
</protein>
<dbReference type="SUPFAM" id="SSF49401">
    <property type="entry name" value="Bacterial adhesins"/>
    <property type="match status" value="2"/>
</dbReference>
<dbReference type="GeneID" id="78224213"/>
<feature type="domain" description="Fimbrial adhesin F17-AG lectin" evidence="10">
    <location>
        <begin position="44"/>
        <end position="182"/>
    </location>
</feature>
<evidence type="ECO:0000259" key="9">
    <source>
        <dbReference type="Pfam" id="PF00419"/>
    </source>
</evidence>
<evidence type="ECO:0000256" key="7">
    <source>
        <dbReference type="ARBA" id="ARBA00023263"/>
    </source>
</evidence>
<dbReference type="KEGG" id="hpaa:E5Q53_03775"/>
<dbReference type="InterPro" id="IPR015303">
    <property type="entry name" value="Fimbrial_adhesin_lectin_dom"/>
</dbReference>
<evidence type="ECO:0000256" key="2">
    <source>
        <dbReference type="ARBA" id="ARBA00006671"/>
    </source>
</evidence>
<evidence type="ECO:0000256" key="5">
    <source>
        <dbReference type="ARBA" id="ARBA00023026"/>
    </source>
</evidence>
<evidence type="ECO:0000256" key="3">
    <source>
        <dbReference type="ARBA" id="ARBA00022729"/>
    </source>
</evidence>
<dbReference type="InterPro" id="IPR036937">
    <property type="entry name" value="Adhesion_dom_fimbrial_sf"/>
</dbReference>
<dbReference type="GO" id="GO:0009289">
    <property type="term" value="C:pilus"/>
    <property type="evidence" value="ECO:0007669"/>
    <property type="project" value="UniProtKB-SubCell"/>
</dbReference>
<evidence type="ECO:0000256" key="6">
    <source>
        <dbReference type="ARBA" id="ARBA00023157"/>
    </source>
</evidence>
<dbReference type="GO" id="GO:0043709">
    <property type="term" value="P:cell adhesion involved in single-species biofilm formation"/>
    <property type="evidence" value="ECO:0007669"/>
    <property type="project" value="TreeGrafter"/>
</dbReference>
<evidence type="ECO:0000256" key="8">
    <source>
        <dbReference type="SAM" id="SignalP"/>
    </source>
</evidence>